<accession>A0A239W8N5</accession>
<dbReference type="PANTHER" id="PTHR37422">
    <property type="entry name" value="TEICHURONIC ACID BIOSYNTHESIS PROTEIN TUAE"/>
    <property type="match status" value="1"/>
</dbReference>
<evidence type="ECO:0000313" key="8">
    <source>
        <dbReference type="EMBL" id="SNV30881.1"/>
    </source>
</evidence>
<dbReference type="EMBL" id="LT906441">
    <property type="protein sequence ID" value="SNV30881.1"/>
    <property type="molecule type" value="Genomic_DNA"/>
</dbReference>
<dbReference type="InterPro" id="IPR007016">
    <property type="entry name" value="O-antigen_ligase-rel_domated"/>
</dbReference>
<feature type="compositionally biased region" description="Low complexity" evidence="5">
    <location>
        <begin position="11"/>
        <end position="22"/>
    </location>
</feature>
<dbReference type="Pfam" id="PF04932">
    <property type="entry name" value="Wzy_C"/>
    <property type="match status" value="1"/>
</dbReference>
<proteinExistence type="predicted"/>
<evidence type="ECO:0000313" key="9">
    <source>
        <dbReference type="Proteomes" id="UP000215332"/>
    </source>
</evidence>
<organism evidence="8 9">
    <name type="scientific">Cutibacterium granulosum</name>
    <dbReference type="NCBI Taxonomy" id="33011"/>
    <lineage>
        <taxon>Bacteria</taxon>
        <taxon>Bacillati</taxon>
        <taxon>Actinomycetota</taxon>
        <taxon>Actinomycetes</taxon>
        <taxon>Propionibacteriales</taxon>
        <taxon>Propionibacteriaceae</taxon>
        <taxon>Cutibacterium</taxon>
    </lineage>
</organism>
<dbReference type="Proteomes" id="UP000215332">
    <property type="component" value="Chromosome 1"/>
</dbReference>
<feature type="transmembrane region" description="Helical" evidence="6">
    <location>
        <begin position="89"/>
        <end position="107"/>
    </location>
</feature>
<evidence type="ECO:0000256" key="3">
    <source>
        <dbReference type="ARBA" id="ARBA00022989"/>
    </source>
</evidence>
<evidence type="ECO:0000256" key="5">
    <source>
        <dbReference type="SAM" id="MobiDB-lite"/>
    </source>
</evidence>
<feature type="transmembrane region" description="Helical" evidence="6">
    <location>
        <begin position="244"/>
        <end position="263"/>
    </location>
</feature>
<feature type="transmembrane region" description="Helical" evidence="6">
    <location>
        <begin position="139"/>
        <end position="158"/>
    </location>
</feature>
<dbReference type="eggNOG" id="COG3307">
    <property type="taxonomic scope" value="Bacteria"/>
</dbReference>
<evidence type="ECO:0000256" key="4">
    <source>
        <dbReference type="ARBA" id="ARBA00023136"/>
    </source>
</evidence>
<name>A0A239W8N5_9ACTN</name>
<feature type="transmembrane region" description="Helical" evidence="6">
    <location>
        <begin position="438"/>
        <end position="456"/>
    </location>
</feature>
<feature type="domain" description="O-antigen ligase-related" evidence="7">
    <location>
        <begin position="275"/>
        <end position="411"/>
    </location>
</feature>
<evidence type="ECO:0000256" key="1">
    <source>
        <dbReference type="ARBA" id="ARBA00004141"/>
    </source>
</evidence>
<dbReference type="PANTHER" id="PTHR37422:SF13">
    <property type="entry name" value="LIPOPOLYSACCHARIDE BIOSYNTHESIS PROTEIN PA4999-RELATED"/>
    <property type="match status" value="1"/>
</dbReference>
<dbReference type="InterPro" id="IPR051533">
    <property type="entry name" value="WaaL-like"/>
</dbReference>
<sequence>MTDNSMPSGLSTHPATSTTTPSGVLRAGSGILASSDAGGARLEQDMAHDSSQHRPSQRAFTRRHDHGPRYLGARAANVVEESPSPFARLCEWLLAVCFVLMPVLSAWGSTVTIAGQAPVRLLTLVFVVLVLIRRRYLSVVTQGILVVTGMWMILGLVLPAGTTGVKELLCVAFGLLTMAAMTMTADRPGWIVTVCRAWLLGLVVAILPALNEVRTGKHLPNYLGGTKTMGRYREIASFMVNPNLFAYFLVAGMIVMVVGWTVERHWFVRLMYIGTFVLCFPLLVLAGARLALMSTLVILAWLMVRYRKLLIAAVVLTLTGALAIIVSGKLDDVLDEVAMSIHHLSSNSGRSRLGVYQDAIWMFVASKGVGLGPGQFQDAVLLAPWPNRGTIDPHNGFAELFVGYGLLLGTVLLAIGIAVLWAGARRLWDLDPGPAQRLILQTVVASMLVIPVIALANSSYLKNPVVWVQMATVAVFCEFLRPDATAGLEEEFAGRCDADESSRRTYLERRSRLVRGVMDRAQRSDTSRPGPSTG</sequence>
<dbReference type="GO" id="GO:0016020">
    <property type="term" value="C:membrane"/>
    <property type="evidence" value="ECO:0007669"/>
    <property type="project" value="UniProtKB-SubCell"/>
</dbReference>
<feature type="transmembrane region" description="Helical" evidence="6">
    <location>
        <begin position="164"/>
        <end position="183"/>
    </location>
</feature>
<dbReference type="GO" id="GO:0016874">
    <property type="term" value="F:ligase activity"/>
    <property type="evidence" value="ECO:0007669"/>
    <property type="project" value="UniProtKB-KW"/>
</dbReference>
<reference evidence="8 9" key="1">
    <citation type="submission" date="2017-06" db="EMBL/GenBank/DDBJ databases">
        <authorList>
            <consortium name="Pathogen Informatics"/>
        </authorList>
    </citation>
    <scope>NUCLEOTIDE SEQUENCE [LARGE SCALE GENOMIC DNA]</scope>
    <source>
        <strain evidence="8 9">NCTC11865</strain>
    </source>
</reference>
<feature type="transmembrane region" description="Helical" evidence="6">
    <location>
        <begin position="190"/>
        <end position="210"/>
    </location>
</feature>
<comment type="subcellular location">
    <subcellularLocation>
        <location evidence="1">Membrane</location>
        <topology evidence="1">Multi-pass membrane protein</topology>
    </subcellularLocation>
</comment>
<evidence type="ECO:0000256" key="2">
    <source>
        <dbReference type="ARBA" id="ARBA00022692"/>
    </source>
</evidence>
<keyword evidence="8" id="KW-0436">Ligase</keyword>
<keyword evidence="2 6" id="KW-0812">Transmembrane</keyword>
<feature type="region of interest" description="Disordered" evidence="5">
    <location>
        <begin position="1"/>
        <end position="25"/>
    </location>
</feature>
<feature type="region of interest" description="Disordered" evidence="5">
    <location>
        <begin position="44"/>
        <end position="63"/>
    </location>
</feature>
<dbReference type="RefSeq" id="WP_065860973.1">
    <property type="nucleotide sequence ID" value="NZ_LT906441.1"/>
</dbReference>
<gene>
    <name evidence="8" type="ORF">SAMEA4412665_00507</name>
</gene>
<dbReference type="AlphaFoldDB" id="A0A239W8N5"/>
<feature type="transmembrane region" description="Helical" evidence="6">
    <location>
        <begin position="270"/>
        <end position="303"/>
    </location>
</feature>
<feature type="transmembrane region" description="Helical" evidence="6">
    <location>
        <begin position="401"/>
        <end position="423"/>
    </location>
</feature>
<feature type="compositionally biased region" description="Polar residues" evidence="5">
    <location>
        <begin position="1"/>
        <end position="10"/>
    </location>
</feature>
<feature type="transmembrane region" description="Helical" evidence="6">
    <location>
        <begin position="309"/>
        <end position="330"/>
    </location>
</feature>
<evidence type="ECO:0000256" key="6">
    <source>
        <dbReference type="SAM" id="Phobius"/>
    </source>
</evidence>
<keyword evidence="3 6" id="KW-1133">Transmembrane helix</keyword>
<keyword evidence="4 6" id="KW-0472">Membrane</keyword>
<protein>
    <submittedName>
        <fullName evidence="8">Lipid A core - O-antigen ligase and related enzymes</fullName>
    </submittedName>
</protein>
<evidence type="ECO:0000259" key="7">
    <source>
        <dbReference type="Pfam" id="PF04932"/>
    </source>
</evidence>
<dbReference type="KEGG" id="cgrn:4412665_00507"/>